<organism evidence="2 3">
    <name type="scientific">Araneus ventricosus</name>
    <name type="common">Orbweaver spider</name>
    <name type="synonym">Epeira ventricosa</name>
    <dbReference type="NCBI Taxonomy" id="182803"/>
    <lineage>
        <taxon>Eukaryota</taxon>
        <taxon>Metazoa</taxon>
        <taxon>Ecdysozoa</taxon>
        <taxon>Arthropoda</taxon>
        <taxon>Chelicerata</taxon>
        <taxon>Arachnida</taxon>
        <taxon>Araneae</taxon>
        <taxon>Araneomorphae</taxon>
        <taxon>Entelegynae</taxon>
        <taxon>Araneoidea</taxon>
        <taxon>Araneidae</taxon>
        <taxon>Araneus</taxon>
    </lineage>
</organism>
<feature type="region of interest" description="Disordered" evidence="1">
    <location>
        <begin position="70"/>
        <end position="179"/>
    </location>
</feature>
<feature type="compositionally biased region" description="Basic and acidic residues" evidence="1">
    <location>
        <begin position="106"/>
        <end position="116"/>
    </location>
</feature>
<dbReference type="EMBL" id="BGPR01000269">
    <property type="protein sequence ID" value="GBM09395.1"/>
    <property type="molecule type" value="Genomic_DNA"/>
</dbReference>
<reference evidence="2 3" key="1">
    <citation type="journal article" date="2019" name="Sci. Rep.">
        <title>Orb-weaving spider Araneus ventricosus genome elucidates the spidroin gene catalogue.</title>
        <authorList>
            <person name="Kono N."/>
            <person name="Nakamura H."/>
            <person name="Ohtoshi R."/>
            <person name="Moran D.A.P."/>
            <person name="Shinohara A."/>
            <person name="Yoshida Y."/>
            <person name="Fujiwara M."/>
            <person name="Mori M."/>
            <person name="Tomita M."/>
            <person name="Arakawa K."/>
        </authorList>
    </citation>
    <scope>NUCLEOTIDE SEQUENCE [LARGE SCALE GENOMIC DNA]</scope>
</reference>
<evidence type="ECO:0000313" key="2">
    <source>
        <dbReference type="EMBL" id="GBM09395.1"/>
    </source>
</evidence>
<proteinExistence type="predicted"/>
<comment type="caution">
    <text evidence="2">The sequence shown here is derived from an EMBL/GenBank/DDBJ whole genome shotgun (WGS) entry which is preliminary data.</text>
</comment>
<protein>
    <submittedName>
        <fullName evidence="2">Uncharacterized protein</fullName>
    </submittedName>
</protein>
<dbReference type="Proteomes" id="UP000499080">
    <property type="component" value="Unassembled WGS sequence"/>
</dbReference>
<feature type="compositionally biased region" description="Basic and acidic residues" evidence="1">
    <location>
        <begin position="126"/>
        <end position="154"/>
    </location>
</feature>
<gene>
    <name evidence="2" type="ORF">AVEN_184098_1</name>
</gene>
<evidence type="ECO:0000313" key="3">
    <source>
        <dbReference type="Proteomes" id="UP000499080"/>
    </source>
</evidence>
<sequence length="206" mass="23031">MDRRGTCWIVFGKSVDSTLKVLIDWDRLWMRMPLEYLSRVLSSVRTKKLGRIWKRRSIFNSPPSRLFRLGKRRKSSVCSQQLAPPPADLPRHHSFSGHHSPYPAEEVAKTQSHERLQSALSQESSPKFERRPNAAPLAEKDSLHWSEDLEKKSPDSLQNGGLPTRLGEEECQPNAQGSPAVCLTDTDGALTMITSRGATSGSAVNV</sequence>
<keyword evidence="3" id="KW-1185">Reference proteome</keyword>
<name>A0A4Y2D1G8_ARAVE</name>
<accession>A0A4Y2D1G8</accession>
<evidence type="ECO:0000256" key="1">
    <source>
        <dbReference type="SAM" id="MobiDB-lite"/>
    </source>
</evidence>
<dbReference type="OrthoDB" id="6610549at2759"/>
<dbReference type="AlphaFoldDB" id="A0A4Y2D1G8"/>